<dbReference type="Gene3D" id="3.30.450.20">
    <property type="entry name" value="PAS domain"/>
    <property type="match status" value="1"/>
</dbReference>
<sequence length="158" mass="17968">MPYPQDGKIGTENGSRVNPDFFDLLRSCHLRLVGAPLGGPDATARWLYEDAPFCVLAHDASDDPRFTYANRTAQRCFEYDWAELVGMPSRLSAEPDRREDRQRLVDAVHRDGFAEGYRGLRIAKSGRRFWIEDVTMWNLVDDGALVGQAATYGRWRDA</sequence>
<evidence type="ECO:0000259" key="1">
    <source>
        <dbReference type="Pfam" id="PF08670"/>
    </source>
</evidence>
<dbReference type="CDD" id="cd00130">
    <property type="entry name" value="PAS"/>
    <property type="match status" value="1"/>
</dbReference>
<protein>
    <submittedName>
        <fullName evidence="2">MEKHLA domain-containing protein</fullName>
    </submittedName>
</protein>
<comment type="caution">
    <text evidence="2">The sequence shown here is derived from an EMBL/GenBank/DDBJ whole genome shotgun (WGS) entry which is preliminary data.</text>
</comment>
<dbReference type="Pfam" id="PF08670">
    <property type="entry name" value="MEKHLA"/>
    <property type="match status" value="1"/>
</dbReference>
<dbReference type="Proteomes" id="UP000479526">
    <property type="component" value="Unassembled WGS sequence"/>
</dbReference>
<reference evidence="2 3" key="1">
    <citation type="submission" date="2020-01" db="EMBL/GenBank/DDBJ databases">
        <title>Herbidospora sp. NEAU-GS84 nov., a novel actinomycete isolated from soil.</title>
        <authorList>
            <person name="Han L."/>
        </authorList>
    </citation>
    <scope>NUCLEOTIDE SEQUENCE [LARGE SCALE GENOMIC DNA]</scope>
    <source>
        <strain evidence="2 3">NEAU-GS84</strain>
    </source>
</reference>
<accession>A0A7C9N296</accession>
<dbReference type="InterPro" id="IPR000014">
    <property type="entry name" value="PAS"/>
</dbReference>
<dbReference type="AlphaFoldDB" id="A0A7C9N296"/>
<gene>
    <name evidence="2" type="ORF">GT755_10920</name>
</gene>
<dbReference type="EMBL" id="WXEW01000003">
    <property type="protein sequence ID" value="NAS22194.1"/>
    <property type="molecule type" value="Genomic_DNA"/>
</dbReference>
<feature type="domain" description="MEKHLA" evidence="1">
    <location>
        <begin position="29"/>
        <end position="156"/>
    </location>
</feature>
<name>A0A7C9N296_9ACTN</name>
<evidence type="ECO:0000313" key="2">
    <source>
        <dbReference type="EMBL" id="NAS22194.1"/>
    </source>
</evidence>
<proteinExistence type="predicted"/>
<evidence type="ECO:0000313" key="3">
    <source>
        <dbReference type="Proteomes" id="UP000479526"/>
    </source>
</evidence>
<dbReference type="SUPFAM" id="SSF55785">
    <property type="entry name" value="PYP-like sensor domain (PAS domain)"/>
    <property type="match status" value="1"/>
</dbReference>
<keyword evidence="3" id="KW-1185">Reference proteome</keyword>
<dbReference type="InterPro" id="IPR013978">
    <property type="entry name" value="MEKHLA"/>
</dbReference>
<dbReference type="InterPro" id="IPR035965">
    <property type="entry name" value="PAS-like_dom_sf"/>
</dbReference>
<organism evidence="2 3">
    <name type="scientific">Herbidospora solisilvae</name>
    <dbReference type="NCBI Taxonomy" id="2696284"/>
    <lineage>
        <taxon>Bacteria</taxon>
        <taxon>Bacillati</taxon>
        <taxon>Actinomycetota</taxon>
        <taxon>Actinomycetes</taxon>
        <taxon>Streptosporangiales</taxon>
        <taxon>Streptosporangiaceae</taxon>
        <taxon>Herbidospora</taxon>
    </lineage>
</organism>